<reference evidence="10" key="1">
    <citation type="submission" date="2023-07" db="EMBL/GenBank/DDBJ databases">
        <authorList>
            <consortium name="CYATHOMIX"/>
        </authorList>
    </citation>
    <scope>NUCLEOTIDE SEQUENCE</scope>
    <source>
        <strain evidence="10">N/A</strain>
    </source>
</reference>
<keyword evidence="2" id="KW-0813">Transport</keyword>
<keyword evidence="4" id="KW-0769">Symport</keyword>
<dbReference type="SUPFAM" id="SSF161070">
    <property type="entry name" value="SNF-like"/>
    <property type="match status" value="1"/>
</dbReference>
<name>A0AA36H7U7_CYLNA</name>
<comment type="caution">
    <text evidence="10">The sequence shown here is derived from an EMBL/GenBank/DDBJ whole genome shotgun (WGS) entry which is preliminary data.</text>
</comment>
<proteinExistence type="predicted"/>
<dbReference type="PROSITE" id="PS50267">
    <property type="entry name" value="NA_NEUROTRAN_SYMP_3"/>
    <property type="match status" value="1"/>
</dbReference>
<keyword evidence="3 9" id="KW-0812">Transmembrane</keyword>
<evidence type="ECO:0000256" key="2">
    <source>
        <dbReference type="ARBA" id="ARBA00022448"/>
    </source>
</evidence>
<sequence>MSAERKSSDGPTDSMEGFLPEQRTMESDQEDTAVESAKPAETLLATARSTSKKSTRTPVTVGADIMDLVQRYEEQPTMSVTVLRRKKKPSQEKRRIRGRKPTPPPASPKETMKVTARTAVGPARKEEAVDMHTAEGLQRKRRRVKSKELHEMVTQREGKALEEVEFAADDKFLDDEDLQTALPTSKTLERLKRIEMKLIRSRPKVANTSRTRTLVDILSIMCLIPVMNDYWIVPVQAIQYGGLAYMLLYATILVLLVQPVLSMVLFASQYAQVGIVNIFKLYGPIPEGLGYGYAFLIFVMQLKIIQQGSILIKHLRFTYLDNLSIGTCNEYFVGNGSKCSSIFMDAQCVALNRTHKYYAQGYCWNVQPLADSETSSINLNFSFLLQPESGTGF</sequence>
<dbReference type="InterPro" id="IPR037272">
    <property type="entry name" value="SNS_sf"/>
</dbReference>
<evidence type="ECO:0000256" key="9">
    <source>
        <dbReference type="SAM" id="Phobius"/>
    </source>
</evidence>
<dbReference type="AlphaFoldDB" id="A0AA36H7U7"/>
<dbReference type="GO" id="GO:0016020">
    <property type="term" value="C:membrane"/>
    <property type="evidence" value="ECO:0007669"/>
    <property type="project" value="UniProtKB-SubCell"/>
</dbReference>
<feature type="compositionally biased region" description="Basic and acidic residues" evidence="8">
    <location>
        <begin position="123"/>
        <end position="133"/>
    </location>
</feature>
<dbReference type="EMBL" id="CATQJL010000316">
    <property type="protein sequence ID" value="CAJ0605385.1"/>
    <property type="molecule type" value="Genomic_DNA"/>
</dbReference>
<feature type="transmembrane region" description="Helical" evidence="9">
    <location>
        <begin position="238"/>
        <end position="257"/>
    </location>
</feature>
<accession>A0AA36H7U7</accession>
<keyword evidence="6 9" id="KW-0472">Membrane</keyword>
<feature type="region of interest" description="Disordered" evidence="8">
    <location>
        <begin position="1"/>
        <end position="151"/>
    </location>
</feature>
<evidence type="ECO:0000256" key="8">
    <source>
        <dbReference type="SAM" id="MobiDB-lite"/>
    </source>
</evidence>
<evidence type="ECO:0000313" key="11">
    <source>
        <dbReference type="Proteomes" id="UP001176961"/>
    </source>
</evidence>
<feature type="transmembrane region" description="Helical" evidence="9">
    <location>
        <begin position="288"/>
        <end position="305"/>
    </location>
</feature>
<evidence type="ECO:0000313" key="10">
    <source>
        <dbReference type="EMBL" id="CAJ0605385.1"/>
    </source>
</evidence>
<feature type="compositionally biased region" description="Basic residues" evidence="8">
    <location>
        <begin position="83"/>
        <end position="100"/>
    </location>
</feature>
<feature type="disulfide bond" evidence="7">
    <location>
        <begin position="328"/>
        <end position="339"/>
    </location>
</feature>
<evidence type="ECO:0000256" key="5">
    <source>
        <dbReference type="ARBA" id="ARBA00022989"/>
    </source>
</evidence>
<evidence type="ECO:0000256" key="4">
    <source>
        <dbReference type="ARBA" id="ARBA00022847"/>
    </source>
</evidence>
<gene>
    <name evidence="10" type="ORF">CYNAS_LOCUS17368</name>
</gene>
<keyword evidence="5 9" id="KW-1133">Transmembrane helix</keyword>
<comment type="subcellular location">
    <subcellularLocation>
        <location evidence="1">Membrane</location>
        <topology evidence="1">Multi-pass membrane protein</topology>
    </subcellularLocation>
</comment>
<protein>
    <submittedName>
        <fullName evidence="10">Uncharacterized protein</fullName>
    </submittedName>
</protein>
<organism evidence="10 11">
    <name type="scientific">Cylicocyclus nassatus</name>
    <name type="common">Nematode worm</name>
    <dbReference type="NCBI Taxonomy" id="53992"/>
    <lineage>
        <taxon>Eukaryota</taxon>
        <taxon>Metazoa</taxon>
        <taxon>Ecdysozoa</taxon>
        <taxon>Nematoda</taxon>
        <taxon>Chromadorea</taxon>
        <taxon>Rhabditida</taxon>
        <taxon>Rhabditina</taxon>
        <taxon>Rhabditomorpha</taxon>
        <taxon>Strongyloidea</taxon>
        <taxon>Strongylidae</taxon>
        <taxon>Cylicocyclus</taxon>
    </lineage>
</organism>
<dbReference type="GO" id="GO:0015293">
    <property type="term" value="F:symporter activity"/>
    <property type="evidence" value="ECO:0007669"/>
    <property type="project" value="UniProtKB-KW"/>
</dbReference>
<keyword evidence="7" id="KW-1015">Disulfide bond</keyword>
<feature type="non-terminal residue" evidence="10">
    <location>
        <position position="1"/>
    </location>
</feature>
<dbReference type="InterPro" id="IPR000175">
    <property type="entry name" value="Na/ntran_symport"/>
</dbReference>
<dbReference type="Proteomes" id="UP001176961">
    <property type="component" value="Unassembled WGS sequence"/>
</dbReference>
<evidence type="ECO:0000256" key="7">
    <source>
        <dbReference type="PIRSR" id="PIRSR600175-2"/>
    </source>
</evidence>
<feature type="transmembrane region" description="Helical" evidence="9">
    <location>
        <begin position="214"/>
        <end position="232"/>
    </location>
</feature>
<evidence type="ECO:0000256" key="3">
    <source>
        <dbReference type="ARBA" id="ARBA00022692"/>
    </source>
</evidence>
<evidence type="ECO:0000256" key="1">
    <source>
        <dbReference type="ARBA" id="ARBA00004141"/>
    </source>
</evidence>
<keyword evidence="11" id="KW-1185">Reference proteome</keyword>
<evidence type="ECO:0000256" key="6">
    <source>
        <dbReference type="ARBA" id="ARBA00023136"/>
    </source>
</evidence>